<dbReference type="AlphaFoldDB" id="A0A0E0NYZ3"/>
<feature type="region of interest" description="Disordered" evidence="1">
    <location>
        <begin position="130"/>
        <end position="186"/>
    </location>
</feature>
<feature type="compositionally biased region" description="Low complexity" evidence="1">
    <location>
        <begin position="240"/>
        <end position="252"/>
    </location>
</feature>
<keyword evidence="3" id="KW-1185">Reference proteome</keyword>
<dbReference type="Gramene" id="ORUFI03G28940.1">
    <property type="protein sequence ID" value="ORUFI03G28940.1"/>
    <property type="gene ID" value="ORUFI03G28940"/>
</dbReference>
<evidence type="ECO:0000313" key="3">
    <source>
        <dbReference type="Proteomes" id="UP000008022"/>
    </source>
</evidence>
<feature type="region of interest" description="Disordered" evidence="1">
    <location>
        <begin position="315"/>
        <end position="347"/>
    </location>
</feature>
<evidence type="ECO:0000313" key="2">
    <source>
        <dbReference type="EnsemblPlants" id="ORUFI03G28940.1"/>
    </source>
</evidence>
<reference evidence="2" key="2">
    <citation type="submission" date="2015-06" db="UniProtKB">
        <authorList>
            <consortium name="EnsemblPlants"/>
        </authorList>
    </citation>
    <scope>IDENTIFICATION</scope>
</reference>
<feature type="compositionally biased region" description="Basic and acidic residues" evidence="1">
    <location>
        <begin position="336"/>
        <end position="347"/>
    </location>
</feature>
<proteinExistence type="predicted"/>
<feature type="compositionally biased region" description="Low complexity" evidence="1">
    <location>
        <begin position="146"/>
        <end position="161"/>
    </location>
</feature>
<sequence length="347" mass="37663">MGLTWASHVSLFIPSPLSSPLSSPLFSVSICSLPWEQLSRGERSRWSGGARSRRDGEGRQWAEWGDGEVERRWVEKATREMAVETAVARWKASEEMGSALHAVASRRRCSTHCSSFPLCIVGGKNRWSPRTAVTKEKLSRREPGRRTTSSSTLSRAACRLAVPHRMASSSDDDDAATPSGTVKRLADDDDGFEEEEHHLFLFPISSIFAPLGSRVAPCLRTAPTPLRVVGPDGEWCAPLSATAPTTASPRRAGPSAVGSGTKREEWPPPSHLLPSRSIPTSPSPAAPTPSLDGGCGLCYHCFLFSHVAGRHHSLPLPLRPAGSTPPASQPTRRQRREREGEEGKERG</sequence>
<dbReference type="HOGENOM" id="CLU_800196_0_0_1"/>
<reference evidence="3" key="1">
    <citation type="submission" date="2013-06" db="EMBL/GenBank/DDBJ databases">
        <authorList>
            <person name="Zhao Q."/>
        </authorList>
    </citation>
    <scope>NUCLEOTIDE SEQUENCE</scope>
    <source>
        <strain evidence="3">cv. W1943</strain>
    </source>
</reference>
<evidence type="ECO:0000256" key="1">
    <source>
        <dbReference type="SAM" id="MobiDB-lite"/>
    </source>
</evidence>
<organism evidence="2 3">
    <name type="scientific">Oryza rufipogon</name>
    <name type="common">Brownbeard rice</name>
    <name type="synonym">Asian wild rice</name>
    <dbReference type="NCBI Taxonomy" id="4529"/>
    <lineage>
        <taxon>Eukaryota</taxon>
        <taxon>Viridiplantae</taxon>
        <taxon>Streptophyta</taxon>
        <taxon>Embryophyta</taxon>
        <taxon>Tracheophyta</taxon>
        <taxon>Spermatophyta</taxon>
        <taxon>Magnoliopsida</taxon>
        <taxon>Liliopsida</taxon>
        <taxon>Poales</taxon>
        <taxon>Poaceae</taxon>
        <taxon>BOP clade</taxon>
        <taxon>Oryzoideae</taxon>
        <taxon>Oryzeae</taxon>
        <taxon>Oryzinae</taxon>
        <taxon>Oryza</taxon>
    </lineage>
</organism>
<name>A0A0E0NYZ3_ORYRU</name>
<protein>
    <submittedName>
        <fullName evidence="2">Uncharacterized protein</fullName>
    </submittedName>
</protein>
<feature type="region of interest" description="Disordered" evidence="1">
    <location>
        <begin position="240"/>
        <end position="289"/>
    </location>
</feature>
<dbReference type="Proteomes" id="UP000008022">
    <property type="component" value="Unassembled WGS sequence"/>
</dbReference>
<dbReference type="EnsemblPlants" id="ORUFI03G28940.1">
    <property type="protein sequence ID" value="ORUFI03G28940.1"/>
    <property type="gene ID" value="ORUFI03G28940"/>
</dbReference>
<accession>A0A0E0NYZ3</accession>
<feature type="compositionally biased region" description="Basic and acidic residues" evidence="1">
    <location>
        <begin position="133"/>
        <end position="145"/>
    </location>
</feature>